<organism evidence="2 3">
    <name type="scientific">Haloarcula mannanilytica</name>
    <dbReference type="NCBI Taxonomy" id="2509225"/>
    <lineage>
        <taxon>Archaea</taxon>
        <taxon>Methanobacteriati</taxon>
        <taxon>Methanobacteriota</taxon>
        <taxon>Stenosarchaea group</taxon>
        <taxon>Halobacteria</taxon>
        <taxon>Halobacteriales</taxon>
        <taxon>Haloarculaceae</taxon>
        <taxon>Haloarcula</taxon>
    </lineage>
</organism>
<accession>A0A4C2EHN8</accession>
<feature type="transmembrane region" description="Helical" evidence="1">
    <location>
        <begin position="127"/>
        <end position="149"/>
    </location>
</feature>
<evidence type="ECO:0000313" key="2">
    <source>
        <dbReference type="EMBL" id="GCF13936.1"/>
    </source>
</evidence>
<gene>
    <name evidence="2" type="ORF">Harman_18710</name>
</gene>
<proteinExistence type="predicted"/>
<dbReference type="AlphaFoldDB" id="A0A4C2EHN8"/>
<evidence type="ECO:0000256" key="1">
    <source>
        <dbReference type="SAM" id="Phobius"/>
    </source>
</evidence>
<sequence length="213" mass="22085">MATTHAFMTVAIAALAVPALSEYAAPPLVLAAAFVGGLAPDFDMLASHRKTLHFPVYFPVLAAGVLSAGFAAGSTPLVLAGVAVAAAAVHSLSDVFAGSPEAEPWNPTTDIAVYNHALGRWHRPRRYVRYSGAPEDFLLAAACVAVAVLSPATGVWADSALVALLTVTGLYTAARKHLTTIAATARSLLPVWVPTVSVTESEHGGSTLTIRFR</sequence>
<feature type="transmembrane region" description="Helical" evidence="1">
    <location>
        <begin position="55"/>
        <end position="88"/>
    </location>
</feature>
<protein>
    <recommendedName>
        <fullName evidence="4">Metal-dependent hydrolase</fullName>
    </recommendedName>
</protein>
<feature type="transmembrane region" description="Helical" evidence="1">
    <location>
        <begin position="155"/>
        <end position="174"/>
    </location>
</feature>
<comment type="caution">
    <text evidence="2">The sequence shown here is derived from an EMBL/GenBank/DDBJ whole genome shotgun (WGS) entry which is preliminary data.</text>
</comment>
<keyword evidence="1" id="KW-0812">Transmembrane</keyword>
<keyword evidence="1" id="KW-0472">Membrane</keyword>
<evidence type="ECO:0000313" key="3">
    <source>
        <dbReference type="Proteomes" id="UP000304382"/>
    </source>
</evidence>
<evidence type="ECO:0008006" key="4">
    <source>
        <dbReference type="Google" id="ProtNLM"/>
    </source>
</evidence>
<keyword evidence="1" id="KW-1133">Transmembrane helix</keyword>
<dbReference type="EMBL" id="BIXZ01000002">
    <property type="protein sequence ID" value="GCF13936.1"/>
    <property type="molecule type" value="Genomic_DNA"/>
</dbReference>
<keyword evidence="3" id="KW-1185">Reference proteome</keyword>
<dbReference type="Proteomes" id="UP000304382">
    <property type="component" value="Unassembled WGS sequence"/>
</dbReference>
<name>A0A4C2EHN8_9EURY</name>
<reference evidence="2 3" key="1">
    <citation type="submission" date="2019-02" db="EMBL/GenBank/DDBJ databases">
        <title>Haloarcula mannanilyticum sp. nov., a mannan degrading haloarchaeon isolated from commercial salt.</title>
        <authorList>
            <person name="Enomoto S."/>
            <person name="Shimane Y."/>
            <person name="Kamekura M."/>
            <person name="Ito T."/>
            <person name="Moriya O."/>
            <person name="Ihara K."/>
            <person name="Takahashi-Ando N."/>
            <person name="Fukushima Y."/>
            <person name="Yoshida Y."/>
            <person name="Usama R."/>
            <person name="Takai K."/>
            <person name="Minegishi H."/>
        </authorList>
    </citation>
    <scope>NUCLEOTIDE SEQUENCE [LARGE SCALE GENOMIC DNA]</scope>
    <source>
        <strain evidence="2 3">MD130-1</strain>
    </source>
</reference>